<dbReference type="Proteomes" id="UP001300692">
    <property type="component" value="Unassembled WGS sequence"/>
</dbReference>
<keyword evidence="2" id="KW-1185">Reference proteome</keyword>
<accession>A0ABT3CPQ6</accession>
<sequence>MNDLKINCQPNCGNSPKMAFLRDFNLAFARGDVDFILDNVSEDIHWEVIGEGVIEGKEAFGKSIKEMAAFVPEEITIYQIVSHGKQGGLNGELIFPDGKLIAFCDMYEFVSAGKNLIRKMYSYAMNKGY</sequence>
<protein>
    <submittedName>
        <fullName evidence="1">Nuclear transport factor 2 family protein</fullName>
    </submittedName>
</protein>
<evidence type="ECO:0000313" key="1">
    <source>
        <dbReference type="EMBL" id="MCV9385449.1"/>
    </source>
</evidence>
<dbReference type="SUPFAM" id="SSF54427">
    <property type="entry name" value="NTF2-like"/>
    <property type="match status" value="1"/>
</dbReference>
<organism evidence="1 2">
    <name type="scientific">Reichenbachiella ulvae</name>
    <dbReference type="NCBI Taxonomy" id="2980104"/>
    <lineage>
        <taxon>Bacteria</taxon>
        <taxon>Pseudomonadati</taxon>
        <taxon>Bacteroidota</taxon>
        <taxon>Cytophagia</taxon>
        <taxon>Cytophagales</taxon>
        <taxon>Reichenbachiellaceae</taxon>
        <taxon>Reichenbachiella</taxon>
    </lineage>
</organism>
<comment type="caution">
    <text evidence="1">The sequence shown here is derived from an EMBL/GenBank/DDBJ whole genome shotgun (WGS) entry which is preliminary data.</text>
</comment>
<dbReference type="EMBL" id="JAOYOD010000001">
    <property type="protein sequence ID" value="MCV9385449.1"/>
    <property type="molecule type" value="Genomic_DNA"/>
</dbReference>
<reference evidence="1 2" key="1">
    <citation type="submission" date="2022-10" db="EMBL/GenBank/DDBJ databases">
        <title>Comparative genomics and taxonomic characterization of three novel marine species of genus Reichenbachiella exhibiting antioxidant and polysaccharide degradation activities.</title>
        <authorList>
            <person name="Muhammad N."/>
            <person name="Lee Y.-J."/>
            <person name="Ko J."/>
            <person name="Kim S.-G."/>
        </authorList>
    </citation>
    <scope>NUCLEOTIDE SEQUENCE [LARGE SCALE GENOMIC DNA]</scope>
    <source>
        <strain evidence="1 2">ABR2-5</strain>
    </source>
</reference>
<dbReference type="InterPro" id="IPR032710">
    <property type="entry name" value="NTF2-like_dom_sf"/>
</dbReference>
<evidence type="ECO:0000313" key="2">
    <source>
        <dbReference type="Proteomes" id="UP001300692"/>
    </source>
</evidence>
<dbReference type="RefSeq" id="WP_264136238.1">
    <property type="nucleotide sequence ID" value="NZ_JAOYOD010000001.1"/>
</dbReference>
<dbReference type="Gene3D" id="3.10.450.50">
    <property type="match status" value="1"/>
</dbReference>
<name>A0ABT3CPQ6_9BACT</name>
<gene>
    <name evidence="1" type="ORF">N7U62_02185</name>
</gene>
<proteinExistence type="predicted"/>